<evidence type="ECO:0000256" key="1">
    <source>
        <dbReference type="SAM" id="MobiDB-lite"/>
    </source>
</evidence>
<sequence length="511" mass="52909">MPSTGEPGTGRSKTSAAAAAAAKKPTAKPPAKGVVGKAAKTPAKGAADKAPRPTKGAADKAPGPAKGAADKAPGPAKGAANKAPGATKGAANKAPGATKGAANKAPGATKSALSAAPKGKGVPEAPKFTIIPSACSEAQPKPARRTYRVGESRVIGGVPFALLRDRTWQRTVTAYVDQVDPVDTNPRPCPRKFWKLPGAVFHEGGTRFKMEEDGICRPVEGEGYEVPPTAEWPAQSWPQLHQLSPGPGPGLTLPTNLIRVGPGGGQPLELLPDATWRRVIVRPSGRVRSRSCSLGSTPPPAPALRSRACSVGSVVEEDDEVFDAIEHLVDIAEARVPPAESDSASTSSIINSSSTGSSSTTTTTTTTTAAPTPALMSLLSPAARAWPSPAPQEARNEVVVDGGEDLPVIPEVPEKVAVETNAPVGGEGGQGSPEEAPDRKRRTGTRKHRGRRALCEEEIQRRVDAEVQQRLDQVNGGGGMTMPPMNMPVPGVPMGQWQGQWQGQPMNAGQW</sequence>
<dbReference type="AlphaFoldDB" id="A0AAN6VR83"/>
<reference evidence="2" key="1">
    <citation type="journal article" date="2023" name="Mol. Phylogenet. Evol.">
        <title>Genome-scale phylogeny and comparative genomics of the fungal order Sordariales.</title>
        <authorList>
            <person name="Hensen N."/>
            <person name="Bonometti L."/>
            <person name="Westerberg I."/>
            <person name="Brannstrom I.O."/>
            <person name="Guillou S."/>
            <person name="Cros-Aarteil S."/>
            <person name="Calhoun S."/>
            <person name="Haridas S."/>
            <person name="Kuo A."/>
            <person name="Mondo S."/>
            <person name="Pangilinan J."/>
            <person name="Riley R."/>
            <person name="LaButti K."/>
            <person name="Andreopoulos B."/>
            <person name="Lipzen A."/>
            <person name="Chen C."/>
            <person name="Yan M."/>
            <person name="Daum C."/>
            <person name="Ng V."/>
            <person name="Clum A."/>
            <person name="Steindorff A."/>
            <person name="Ohm R.A."/>
            <person name="Martin F."/>
            <person name="Silar P."/>
            <person name="Natvig D.O."/>
            <person name="Lalanne C."/>
            <person name="Gautier V."/>
            <person name="Ament-Velasquez S.L."/>
            <person name="Kruys A."/>
            <person name="Hutchinson M.I."/>
            <person name="Powell A.J."/>
            <person name="Barry K."/>
            <person name="Miller A.N."/>
            <person name="Grigoriev I.V."/>
            <person name="Debuchy R."/>
            <person name="Gladieux P."/>
            <person name="Hiltunen Thoren M."/>
            <person name="Johannesson H."/>
        </authorList>
    </citation>
    <scope>NUCLEOTIDE SEQUENCE</scope>
    <source>
        <strain evidence="2">CBS 538.74</strain>
    </source>
</reference>
<keyword evidence="3" id="KW-1185">Reference proteome</keyword>
<dbReference type="Proteomes" id="UP001302745">
    <property type="component" value="Unassembled WGS sequence"/>
</dbReference>
<accession>A0AAN6VR83</accession>
<feature type="compositionally biased region" description="Low complexity" evidence="1">
    <location>
        <begin position="53"/>
        <end position="110"/>
    </location>
</feature>
<feature type="region of interest" description="Disordered" evidence="1">
    <location>
        <begin position="1"/>
        <end position="125"/>
    </location>
</feature>
<feature type="compositionally biased region" description="Low complexity" evidence="1">
    <location>
        <begin position="12"/>
        <end position="45"/>
    </location>
</feature>
<feature type="region of interest" description="Disordered" evidence="1">
    <location>
        <begin position="336"/>
        <end position="373"/>
    </location>
</feature>
<name>A0AAN6VR83_9PEZI</name>
<organism evidence="2 3">
    <name type="scientific">Chaetomidium leptoderma</name>
    <dbReference type="NCBI Taxonomy" id="669021"/>
    <lineage>
        <taxon>Eukaryota</taxon>
        <taxon>Fungi</taxon>
        <taxon>Dikarya</taxon>
        <taxon>Ascomycota</taxon>
        <taxon>Pezizomycotina</taxon>
        <taxon>Sordariomycetes</taxon>
        <taxon>Sordariomycetidae</taxon>
        <taxon>Sordariales</taxon>
        <taxon>Chaetomiaceae</taxon>
        <taxon>Chaetomidium</taxon>
    </lineage>
</organism>
<evidence type="ECO:0000313" key="3">
    <source>
        <dbReference type="Proteomes" id="UP001302745"/>
    </source>
</evidence>
<gene>
    <name evidence="2" type="ORF">C8A00DRAFT_32219</name>
</gene>
<dbReference type="EMBL" id="MU856898">
    <property type="protein sequence ID" value="KAK4154950.1"/>
    <property type="molecule type" value="Genomic_DNA"/>
</dbReference>
<protein>
    <submittedName>
        <fullName evidence="2">Uncharacterized protein</fullName>
    </submittedName>
</protein>
<reference evidence="2" key="2">
    <citation type="submission" date="2023-05" db="EMBL/GenBank/DDBJ databases">
        <authorList>
            <consortium name="Lawrence Berkeley National Laboratory"/>
            <person name="Steindorff A."/>
            <person name="Hensen N."/>
            <person name="Bonometti L."/>
            <person name="Westerberg I."/>
            <person name="Brannstrom I.O."/>
            <person name="Guillou S."/>
            <person name="Cros-Aarteil S."/>
            <person name="Calhoun S."/>
            <person name="Haridas S."/>
            <person name="Kuo A."/>
            <person name="Mondo S."/>
            <person name="Pangilinan J."/>
            <person name="Riley R."/>
            <person name="Labutti K."/>
            <person name="Andreopoulos B."/>
            <person name="Lipzen A."/>
            <person name="Chen C."/>
            <person name="Yanf M."/>
            <person name="Daum C."/>
            <person name="Ng V."/>
            <person name="Clum A."/>
            <person name="Ohm R."/>
            <person name="Martin F."/>
            <person name="Silar P."/>
            <person name="Natvig D."/>
            <person name="Lalanne C."/>
            <person name="Gautier V."/>
            <person name="Ament-Velasquez S.L."/>
            <person name="Kruys A."/>
            <person name="Hutchinson M.I."/>
            <person name="Powell A.J."/>
            <person name="Barry K."/>
            <person name="Miller A.N."/>
            <person name="Grigoriev I.V."/>
            <person name="Debuchy R."/>
            <person name="Gladieux P."/>
            <person name="Thoren M.H."/>
            <person name="Johannesson H."/>
        </authorList>
    </citation>
    <scope>NUCLEOTIDE SEQUENCE</scope>
    <source>
        <strain evidence="2">CBS 538.74</strain>
    </source>
</reference>
<feature type="compositionally biased region" description="Low complexity" evidence="1">
    <location>
        <begin position="343"/>
        <end position="373"/>
    </location>
</feature>
<feature type="region of interest" description="Disordered" evidence="1">
    <location>
        <begin position="420"/>
        <end position="451"/>
    </location>
</feature>
<feature type="compositionally biased region" description="Basic residues" evidence="1">
    <location>
        <begin position="439"/>
        <end position="451"/>
    </location>
</feature>
<comment type="caution">
    <text evidence="2">The sequence shown here is derived from an EMBL/GenBank/DDBJ whole genome shotgun (WGS) entry which is preliminary data.</text>
</comment>
<proteinExistence type="predicted"/>
<evidence type="ECO:0000313" key="2">
    <source>
        <dbReference type="EMBL" id="KAK4154950.1"/>
    </source>
</evidence>